<proteinExistence type="predicted"/>
<reference evidence="1 2" key="1">
    <citation type="submission" date="2019-05" db="EMBL/GenBank/DDBJ databases">
        <title>Another draft genome of Portunus trituberculatus and its Hox gene families provides insights of decapod evolution.</title>
        <authorList>
            <person name="Jeong J.-H."/>
            <person name="Song I."/>
            <person name="Kim S."/>
            <person name="Choi T."/>
            <person name="Kim D."/>
            <person name="Ryu S."/>
            <person name="Kim W."/>
        </authorList>
    </citation>
    <scope>NUCLEOTIDE SEQUENCE [LARGE SCALE GENOMIC DNA]</scope>
    <source>
        <tissue evidence="1">Muscle</tissue>
    </source>
</reference>
<organism evidence="1 2">
    <name type="scientific">Portunus trituberculatus</name>
    <name type="common">Swimming crab</name>
    <name type="synonym">Neptunus trituberculatus</name>
    <dbReference type="NCBI Taxonomy" id="210409"/>
    <lineage>
        <taxon>Eukaryota</taxon>
        <taxon>Metazoa</taxon>
        <taxon>Ecdysozoa</taxon>
        <taxon>Arthropoda</taxon>
        <taxon>Crustacea</taxon>
        <taxon>Multicrustacea</taxon>
        <taxon>Malacostraca</taxon>
        <taxon>Eumalacostraca</taxon>
        <taxon>Eucarida</taxon>
        <taxon>Decapoda</taxon>
        <taxon>Pleocyemata</taxon>
        <taxon>Brachyura</taxon>
        <taxon>Eubrachyura</taxon>
        <taxon>Portunoidea</taxon>
        <taxon>Portunidae</taxon>
        <taxon>Portuninae</taxon>
        <taxon>Portunus</taxon>
    </lineage>
</organism>
<dbReference type="EMBL" id="VSRR010062697">
    <property type="protein sequence ID" value="MPC83501.1"/>
    <property type="molecule type" value="Genomic_DNA"/>
</dbReference>
<accession>A0A5B7IDE2</accession>
<keyword evidence="2" id="KW-1185">Reference proteome</keyword>
<sequence length="59" mass="6956">MSLQLRVTGREKQVEAVLRRLDYCTGAEVRQERIADILSEYSIWEWVWDEKRCPTVVSG</sequence>
<gene>
    <name evidence="1" type="ORF">E2C01_078213</name>
</gene>
<evidence type="ECO:0000313" key="2">
    <source>
        <dbReference type="Proteomes" id="UP000324222"/>
    </source>
</evidence>
<dbReference type="Proteomes" id="UP000324222">
    <property type="component" value="Unassembled WGS sequence"/>
</dbReference>
<protein>
    <submittedName>
        <fullName evidence="1">Uncharacterized protein</fullName>
    </submittedName>
</protein>
<evidence type="ECO:0000313" key="1">
    <source>
        <dbReference type="EMBL" id="MPC83501.1"/>
    </source>
</evidence>
<comment type="caution">
    <text evidence="1">The sequence shown here is derived from an EMBL/GenBank/DDBJ whole genome shotgun (WGS) entry which is preliminary data.</text>
</comment>
<dbReference type="AlphaFoldDB" id="A0A5B7IDE2"/>
<name>A0A5B7IDE2_PORTR</name>